<gene>
    <name evidence="1" type="ORF">S01H4_04941</name>
</gene>
<dbReference type="AlphaFoldDB" id="X1AD17"/>
<comment type="caution">
    <text evidence="1">The sequence shown here is derived from an EMBL/GenBank/DDBJ whole genome shotgun (WGS) entry which is preliminary data.</text>
</comment>
<organism evidence="1">
    <name type="scientific">marine sediment metagenome</name>
    <dbReference type="NCBI Taxonomy" id="412755"/>
    <lineage>
        <taxon>unclassified sequences</taxon>
        <taxon>metagenomes</taxon>
        <taxon>ecological metagenomes</taxon>
    </lineage>
</organism>
<protein>
    <submittedName>
        <fullName evidence="1">Uncharacterized protein</fullName>
    </submittedName>
</protein>
<dbReference type="EMBL" id="BART01001378">
    <property type="protein sequence ID" value="GAG67797.1"/>
    <property type="molecule type" value="Genomic_DNA"/>
</dbReference>
<accession>X1AD17</accession>
<proteinExistence type="predicted"/>
<name>X1AD17_9ZZZZ</name>
<sequence length="64" mass="7405">MLGSQYIPQSFSLDGETIQKLEELEVLTKLNKSCLVRLLIDFIYKKKEKITSGIFIEKIIELKS</sequence>
<reference evidence="1" key="1">
    <citation type="journal article" date="2014" name="Front. Microbiol.">
        <title>High frequency of phylogenetically diverse reductive dehalogenase-homologous genes in deep subseafloor sedimentary metagenomes.</title>
        <authorList>
            <person name="Kawai M."/>
            <person name="Futagami T."/>
            <person name="Toyoda A."/>
            <person name="Takaki Y."/>
            <person name="Nishi S."/>
            <person name="Hori S."/>
            <person name="Arai W."/>
            <person name="Tsubouchi T."/>
            <person name="Morono Y."/>
            <person name="Uchiyama I."/>
            <person name="Ito T."/>
            <person name="Fujiyama A."/>
            <person name="Inagaki F."/>
            <person name="Takami H."/>
        </authorList>
    </citation>
    <scope>NUCLEOTIDE SEQUENCE</scope>
    <source>
        <strain evidence="1">Expedition CK06-06</strain>
    </source>
</reference>
<evidence type="ECO:0000313" key="1">
    <source>
        <dbReference type="EMBL" id="GAG67797.1"/>
    </source>
</evidence>